<organism evidence="3 4">
    <name type="scientific">Kitasatospora indigofera</name>
    <dbReference type="NCBI Taxonomy" id="67307"/>
    <lineage>
        <taxon>Bacteria</taxon>
        <taxon>Bacillati</taxon>
        <taxon>Actinomycetota</taxon>
        <taxon>Actinomycetes</taxon>
        <taxon>Kitasatosporales</taxon>
        <taxon>Streptomycetaceae</taxon>
        <taxon>Kitasatospora</taxon>
    </lineage>
</organism>
<dbReference type="PANTHER" id="PTHR45527">
    <property type="entry name" value="NONRIBOSOMAL PEPTIDE SYNTHETASE"/>
    <property type="match status" value="1"/>
</dbReference>
<gene>
    <name evidence="3" type="ORF">GCM10018781_53460</name>
</gene>
<evidence type="ECO:0000256" key="1">
    <source>
        <dbReference type="SAM" id="MobiDB-lite"/>
    </source>
</evidence>
<dbReference type="EMBL" id="BNBO01000036">
    <property type="protein sequence ID" value="GHH78198.1"/>
    <property type="molecule type" value="Genomic_DNA"/>
</dbReference>
<evidence type="ECO:0000259" key="2">
    <source>
        <dbReference type="Pfam" id="PF00668"/>
    </source>
</evidence>
<feature type="domain" description="Condensation" evidence="2">
    <location>
        <begin position="42"/>
        <end position="367"/>
    </location>
</feature>
<dbReference type="PANTHER" id="PTHR45527:SF1">
    <property type="entry name" value="FATTY ACID SYNTHASE"/>
    <property type="match status" value="1"/>
</dbReference>
<dbReference type="GO" id="GO:0008610">
    <property type="term" value="P:lipid biosynthetic process"/>
    <property type="evidence" value="ECO:0007669"/>
    <property type="project" value="UniProtKB-ARBA"/>
</dbReference>
<dbReference type="GO" id="GO:0003824">
    <property type="term" value="F:catalytic activity"/>
    <property type="evidence" value="ECO:0007669"/>
    <property type="project" value="InterPro"/>
</dbReference>
<dbReference type="AlphaFoldDB" id="A0A919G653"/>
<dbReference type="GO" id="GO:0044550">
    <property type="term" value="P:secondary metabolite biosynthetic process"/>
    <property type="evidence" value="ECO:0007669"/>
    <property type="project" value="TreeGrafter"/>
</dbReference>
<dbReference type="GO" id="GO:0005737">
    <property type="term" value="C:cytoplasm"/>
    <property type="evidence" value="ECO:0007669"/>
    <property type="project" value="TreeGrafter"/>
</dbReference>
<evidence type="ECO:0000313" key="3">
    <source>
        <dbReference type="EMBL" id="GHH78198.1"/>
    </source>
</evidence>
<dbReference type="Gene3D" id="3.30.559.10">
    <property type="entry name" value="Chloramphenicol acetyltransferase-like domain"/>
    <property type="match status" value="1"/>
</dbReference>
<feature type="region of interest" description="Disordered" evidence="1">
    <location>
        <begin position="1"/>
        <end position="20"/>
    </location>
</feature>
<dbReference type="GeneID" id="95355710"/>
<dbReference type="Gene3D" id="3.30.559.30">
    <property type="entry name" value="Nonribosomal peptide synthetase, condensation domain"/>
    <property type="match status" value="1"/>
</dbReference>
<name>A0A919G653_9ACTN</name>
<dbReference type="GO" id="GO:0031177">
    <property type="term" value="F:phosphopantetheine binding"/>
    <property type="evidence" value="ECO:0007669"/>
    <property type="project" value="TreeGrafter"/>
</dbReference>
<comment type="caution">
    <text evidence="3">The sequence shown here is derived from an EMBL/GenBank/DDBJ whole genome shotgun (WGS) entry which is preliminary data.</text>
</comment>
<dbReference type="RefSeq" id="WP_190213468.1">
    <property type="nucleotide sequence ID" value="NZ_BNBO01000036.1"/>
</dbReference>
<dbReference type="GO" id="GO:0043041">
    <property type="term" value="P:amino acid activation for nonribosomal peptide biosynthetic process"/>
    <property type="evidence" value="ECO:0007669"/>
    <property type="project" value="TreeGrafter"/>
</dbReference>
<sequence>MSTTRQLEIGLPAGRSGTGPATWGQQAIWDTVRALGPADAPRYNVSLAAPVDPGVPLAPVLDALGQLLELHDSLHTRLTQDDDGRLRQTVDGAGRLTVHVRQCADGEQAAAGRQQLAELAGQPFDVAREWPLRVGLVESGGLVRHLAFVLSHTAADAWGLRRLATDLTAIVLGDTPQALGERFPALQPLDEAAFQAGDRGRRRDAAARQHWQRKLALGPERLFPVPAASAPGAAAKPFPNAVLNSPALARAVPMVAAGHRVSPSSVLLAAASAMTARLSGAPDALLQVVVNNRFLPGLAHAVSTVAAEGLFRLPDAGGEFTDVLRRTHAASLATYRSAYYDKRLLDQDIAVLAERDGVVADRSCFFNDTRDLMPAEPGAGAEQGAPAGPLDRERSRTTLSWPVEFAPRANVSYALDAVRAPGALELSMTADSAVLPRSDMERFLYGVEELVIAAALAPGIG</sequence>
<accession>A0A919G653</accession>
<proteinExistence type="predicted"/>
<dbReference type="Proteomes" id="UP000617734">
    <property type="component" value="Unassembled WGS sequence"/>
</dbReference>
<protein>
    <recommendedName>
        <fullName evidence="2">Condensation domain-containing protein</fullName>
    </recommendedName>
</protein>
<dbReference type="InterPro" id="IPR023213">
    <property type="entry name" value="CAT-like_dom_sf"/>
</dbReference>
<dbReference type="InterPro" id="IPR001242">
    <property type="entry name" value="Condensation_dom"/>
</dbReference>
<evidence type="ECO:0000313" key="4">
    <source>
        <dbReference type="Proteomes" id="UP000617734"/>
    </source>
</evidence>
<keyword evidence="4" id="KW-1185">Reference proteome</keyword>
<dbReference type="SUPFAM" id="SSF52777">
    <property type="entry name" value="CoA-dependent acyltransferases"/>
    <property type="match status" value="2"/>
</dbReference>
<dbReference type="Pfam" id="PF00668">
    <property type="entry name" value="Condensation"/>
    <property type="match status" value="1"/>
</dbReference>
<reference evidence="3" key="1">
    <citation type="journal article" date="2014" name="Int. J. Syst. Evol. Microbiol.">
        <title>Complete genome sequence of Corynebacterium casei LMG S-19264T (=DSM 44701T), isolated from a smear-ripened cheese.</title>
        <authorList>
            <consortium name="US DOE Joint Genome Institute (JGI-PGF)"/>
            <person name="Walter F."/>
            <person name="Albersmeier A."/>
            <person name="Kalinowski J."/>
            <person name="Ruckert C."/>
        </authorList>
    </citation>
    <scope>NUCLEOTIDE SEQUENCE</scope>
    <source>
        <strain evidence="3">JCM 4646</strain>
    </source>
</reference>
<reference evidence="3" key="2">
    <citation type="submission" date="2020-09" db="EMBL/GenBank/DDBJ databases">
        <authorList>
            <person name="Sun Q."/>
            <person name="Ohkuma M."/>
        </authorList>
    </citation>
    <scope>NUCLEOTIDE SEQUENCE</scope>
    <source>
        <strain evidence="3">JCM 4646</strain>
    </source>
</reference>